<dbReference type="InterPro" id="IPR036206">
    <property type="entry name" value="ThiamineP_synth_sf"/>
</dbReference>
<accession>A0A918PKQ5</accession>
<dbReference type="InterPro" id="IPR022998">
    <property type="entry name" value="ThiamineP_synth_TenI"/>
</dbReference>
<reference evidence="2" key="1">
    <citation type="journal article" date="2014" name="Int. J. Syst. Evol. Microbiol.">
        <title>Complete genome sequence of Corynebacterium casei LMG S-19264T (=DSM 44701T), isolated from a smear-ripened cheese.</title>
        <authorList>
            <consortium name="US DOE Joint Genome Institute (JGI-PGF)"/>
            <person name="Walter F."/>
            <person name="Albersmeier A."/>
            <person name="Kalinowski J."/>
            <person name="Ruckert C."/>
        </authorList>
    </citation>
    <scope>NUCLEOTIDE SEQUENCE</scope>
    <source>
        <strain evidence="2">KCTC 32255</strain>
    </source>
</reference>
<evidence type="ECO:0000313" key="2">
    <source>
        <dbReference type="EMBL" id="GGZ12142.1"/>
    </source>
</evidence>
<sequence length="173" mass="18459">MPLPAIWLVTDERTDALLDAALARLPRGSGIIFRHYHLPPAERRARLEHIRVLARRFGHLLVLAGTERDARRAGAGGAYGAPASLGHRAGLLRLATAHSPQEMSAALRAGADAILLSPVFATRSHPGAAVLGPVRWRLLAARSPIPVIAMGGVDLHRARARGLTRWAAIDGLA</sequence>
<evidence type="ECO:0000313" key="3">
    <source>
        <dbReference type="Proteomes" id="UP000648075"/>
    </source>
</evidence>
<dbReference type="CDD" id="cd00564">
    <property type="entry name" value="TMP_TenI"/>
    <property type="match status" value="1"/>
</dbReference>
<name>A0A918PKQ5_9SPHN</name>
<feature type="domain" description="Thiamine phosphate synthase/TenI" evidence="1">
    <location>
        <begin position="8"/>
        <end position="159"/>
    </location>
</feature>
<evidence type="ECO:0000259" key="1">
    <source>
        <dbReference type="Pfam" id="PF02581"/>
    </source>
</evidence>
<reference evidence="2" key="2">
    <citation type="submission" date="2020-09" db="EMBL/GenBank/DDBJ databases">
        <authorList>
            <person name="Sun Q."/>
            <person name="Kim S."/>
        </authorList>
    </citation>
    <scope>NUCLEOTIDE SEQUENCE</scope>
    <source>
        <strain evidence="2">KCTC 32255</strain>
    </source>
</reference>
<dbReference type="Pfam" id="PF02581">
    <property type="entry name" value="TMP-TENI"/>
    <property type="match status" value="1"/>
</dbReference>
<organism evidence="2 3">
    <name type="scientific">Novosphingobium colocasiae</name>
    <dbReference type="NCBI Taxonomy" id="1256513"/>
    <lineage>
        <taxon>Bacteria</taxon>
        <taxon>Pseudomonadati</taxon>
        <taxon>Pseudomonadota</taxon>
        <taxon>Alphaproteobacteria</taxon>
        <taxon>Sphingomonadales</taxon>
        <taxon>Sphingomonadaceae</taxon>
        <taxon>Novosphingobium</taxon>
    </lineage>
</organism>
<dbReference type="GO" id="GO:0009228">
    <property type="term" value="P:thiamine biosynthetic process"/>
    <property type="evidence" value="ECO:0007669"/>
    <property type="project" value="UniProtKB-KW"/>
</dbReference>
<keyword evidence="3" id="KW-1185">Reference proteome</keyword>
<dbReference type="InterPro" id="IPR013785">
    <property type="entry name" value="Aldolase_TIM"/>
</dbReference>
<comment type="caution">
    <text evidence="2">The sequence shown here is derived from an EMBL/GenBank/DDBJ whole genome shotgun (WGS) entry which is preliminary data.</text>
</comment>
<dbReference type="SUPFAM" id="SSF51391">
    <property type="entry name" value="Thiamin phosphate synthase"/>
    <property type="match status" value="1"/>
</dbReference>
<dbReference type="Gene3D" id="3.20.20.70">
    <property type="entry name" value="Aldolase class I"/>
    <property type="match status" value="1"/>
</dbReference>
<dbReference type="AlphaFoldDB" id="A0A918PKQ5"/>
<dbReference type="Proteomes" id="UP000648075">
    <property type="component" value="Unassembled WGS sequence"/>
</dbReference>
<gene>
    <name evidence="2" type="ORF">GCM10011614_29140</name>
</gene>
<proteinExistence type="predicted"/>
<protein>
    <recommendedName>
        <fullName evidence="1">Thiamine phosphate synthase/TenI domain-containing protein</fullName>
    </recommendedName>
</protein>
<dbReference type="EMBL" id="BMZA01000013">
    <property type="protein sequence ID" value="GGZ12142.1"/>
    <property type="molecule type" value="Genomic_DNA"/>
</dbReference>